<feature type="compositionally biased region" description="Basic and acidic residues" evidence="6">
    <location>
        <begin position="601"/>
        <end position="616"/>
    </location>
</feature>
<gene>
    <name evidence="10" type="ORF">PoMZ_01446</name>
</gene>
<feature type="compositionally biased region" description="Basic and acidic residues" evidence="6">
    <location>
        <begin position="238"/>
        <end position="251"/>
    </location>
</feature>
<dbReference type="Gene3D" id="3.90.260.10">
    <property type="entry name" value="Transglutaminase-like"/>
    <property type="match status" value="1"/>
</dbReference>
<dbReference type="SMART" id="SM01031">
    <property type="entry name" value="BHD_2"/>
    <property type="match status" value="1"/>
</dbReference>
<dbReference type="PANTHER" id="PTHR12135:SF2">
    <property type="entry name" value="DNA REPAIR PROTEIN RAD34"/>
    <property type="match status" value="1"/>
</dbReference>
<protein>
    <recommendedName>
        <fullName evidence="12">DNA repair protein rhp42</fullName>
    </recommendedName>
</protein>
<dbReference type="GO" id="GO:0003684">
    <property type="term" value="F:damaged DNA binding"/>
    <property type="evidence" value="ECO:0007669"/>
    <property type="project" value="InterPro"/>
</dbReference>
<dbReference type="InterPro" id="IPR004583">
    <property type="entry name" value="DNA_repair_Rad4"/>
</dbReference>
<feature type="compositionally biased region" description="Acidic residues" evidence="6">
    <location>
        <begin position="68"/>
        <end position="82"/>
    </location>
</feature>
<feature type="domain" description="Rad4 beta-hairpin" evidence="7">
    <location>
        <begin position="613"/>
        <end position="672"/>
    </location>
</feature>
<feature type="compositionally biased region" description="Acidic residues" evidence="6">
    <location>
        <begin position="931"/>
        <end position="948"/>
    </location>
</feature>
<dbReference type="Proteomes" id="UP000294847">
    <property type="component" value="Chromosome 2"/>
</dbReference>
<dbReference type="AlphaFoldDB" id="A0A4P7N284"/>
<comment type="similarity">
    <text evidence="2">Belongs to the XPC family.</text>
</comment>
<keyword evidence="5" id="KW-0539">Nucleus</keyword>
<feature type="compositionally biased region" description="Acidic residues" evidence="6">
    <location>
        <begin position="426"/>
        <end position="441"/>
    </location>
</feature>
<feature type="compositionally biased region" description="Low complexity" evidence="6">
    <location>
        <begin position="10"/>
        <end position="20"/>
    </location>
</feature>
<feature type="region of interest" description="Disordered" evidence="6">
    <location>
        <begin position="1"/>
        <end position="82"/>
    </location>
</feature>
<dbReference type="GO" id="GO:0006298">
    <property type="term" value="P:mismatch repair"/>
    <property type="evidence" value="ECO:0007669"/>
    <property type="project" value="TreeGrafter"/>
</dbReference>
<dbReference type="Pfam" id="PF10405">
    <property type="entry name" value="BHD_3"/>
    <property type="match status" value="1"/>
</dbReference>
<dbReference type="GO" id="GO:0000111">
    <property type="term" value="C:nucleotide-excision repair factor 2 complex"/>
    <property type="evidence" value="ECO:0007669"/>
    <property type="project" value="TreeGrafter"/>
</dbReference>
<reference evidence="10 11" key="1">
    <citation type="journal article" date="2019" name="Mol. Biol. Evol.">
        <title>Blast fungal genomes show frequent chromosomal changes, gene gains and losses, and effector gene turnover.</title>
        <authorList>
            <person name="Gomez Luciano L.B."/>
            <person name="Jason Tsai I."/>
            <person name="Chuma I."/>
            <person name="Tosa Y."/>
            <person name="Chen Y.H."/>
            <person name="Li J.Y."/>
            <person name="Li M.Y."/>
            <person name="Jade Lu M.Y."/>
            <person name="Nakayashiki H."/>
            <person name="Li W.H."/>
        </authorList>
    </citation>
    <scope>NUCLEOTIDE SEQUENCE [LARGE SCALE GENOMIC DNA]</scope>
    <source>
        <strain evidence="10">MZ5-1-6</strain>
    </source>
</reference>
<evidence type="ECO:0000256" key="2">
    <source>
        <dbReference type="ARBA" id="ARBA00009525"/>
    </source>
</evidence>
<organism evidence="10 11">
    <name type="scientific">Pyricularia oryzae</name>
    <name type="common">Rice blast fungus</name>
    <name type="synonym">Magnaporthe oryzae</name>
    <dbReference type="NCBI Taxonomy" id="318829"/>
    <lineage>
        <taxon>Eukaryota</taxon>
        <taxon>Fungi</taxon>
        <taxon>Dikarya</taxon>
        <taxon>Ascomycota</taxon>
        <taxon>Pezizomycotina</taxon>
        <taxon>Sordariomycetes</taxon>
        <taxon>Sordariomycetidae</taxon>
        <taxon>Magnaporthales</taxon>
        <taxon>Pyriculariaceae</taxon>
        <taxon>Pyricularia</taxon>
    </lineage>
</organism>
<feature type="region of interest" description="Disordered" evidence="6">
    <location>
        <begin position="872"/>
        <end position="1045"/>
    </location>
</feature>
<evidence type="ECO:0000313" key="10">
    <source>
        <dbReference type="EMBL" id="QBZ56537.1"/>
    </source>
</evidence>
<sequence length="1045" mass="116890">MPPRKRLRDASLSASANSSSTGNKRQKTKLNLPTVPPRKATLFDSIDTVSTPGASAKTRSPADILGVSDEDDSSLSSLSDEEFKDVVAAADRSLDMADEDDDGSDDDDDDIEFEDVQASLAPFAEEAAPSGDLELTLNLDGRISLTNEYGNKKGPSKRERITRNAVHRVHVMFLMWHNAVRNSWLCDAEVQGLLLSHVPPRVWEEYERWRRASALDRASETPASRSNAPKTKGKGKGSAKETARPSRRDWGDAAQRLENGTVDMSHGDPLFRLMKALSAWWKQRFRVTAPGLRKVGYMSLERLDRLTKGFKNGDKNTALFGERIGSLDEFRLCAQSCTGSRDVGAQLFTALLRGLGLEARMIASLQPLGYGWSKYEDADPEEERSTQPSPEKPTQTTQTPQKNTKNEPRRQHVSSRSRGKQSKAIEEEDSNYVDDFEPQEVNSDDEMVVEVPKKMAPQSKKFDQDLEFPHYWTEVLSPVTHKYLAVDPVVKFVIATNRELVESLEPRGSRTEKARQVMAYIMGFSSDGTAKDVTVRYLKRQMLPGRTKGVRYPIEKVPVYNHKGKVKHYEHVDWIKSVLRGYVRGNKRHPITEVDEEEDSTDLRPAKHEKKEVKEGDETLQYYKQSKEYVLERHLKREEALLQDATPVKVFKVKAKGGEFTEENVYLRRDVVQVKSAETWHKQGRAPKEGEKPLKMVPYRAATMNRKRDIAAAEAATGKKVLQGLYSMDQTDWIIPPPIKDGIIPKNEYGNIDLFAEHMCPQGAVHVPFRGAVKVCRRLGVDYAEAVIDFEFGHRMAVPVIQGVVIAEEHHDRVMEELAKDEAERARKEDAKRTAAALAMWRKMLMAMRITNRLREEYGNVGDGDLRIIQTSRSRADETTHRPADASAGFDEDTAGGFLPAGYEYESQETEDKAVENQEAPRVSSYFPVAGEDDEDDDDDLVVEDAQMDDATSPALAGGSAIIGDTDRSGEHGDALASDGEQHQADAPGMEEDAVYSNGSSRSAASKRRRATVEASPATRVRPSRQAAKKAKPKLKQLESDIDTQ</sequence>
<feature type="region of interest" description="Disordered" evidence="6">
    <location>
        <begin position="91"/>
        <end position="110"/>
    </location>
</feature>
<dbReference type="FunFam" id="3.30.70.2460:FF:000001">
    <property type="entry name" value="DNA repair protein Rad4 family"/>
    <property type="match status" value="1"/>
</dbReference>
<dbReference type="InterPro" id="IPR018326">
    <property type="entry name" value="Rad4_beta-hairpin_dom1"/>
</dbReference>
<dbReference type="SUPFAM" id="SSF54001">
    <property type="entry name" value="Cysteine proteinases"/>
    <property type="match status" value="1"/>
</dbReference>
<evidence type="ECO:0000256" key="6">
    <source>
        <dbReference type="SAM" id="MobiDB-lite"/>
    </source>
</evidence>
<dbReference type="InterPro" id="IPR018325">
    <property type="entry name" value="Rad4/PNGase_transGLS-fold"/>
</dbReference>
<feature type="region of interest" description="Disordered" evidence="6">
    <location>
        <begin position="374"/>
        <end position="441"/>
    </location>
</feature>
<feature type="domain" description="Rad4 beta-hairpin" evidence="9">
    <location>
        <begin position="744"/>
        <end position="818"/>
    </location>
</feature>
<dbReference type="Gene3D" id="3.30.70.2460">
    <property type="entry name" value="Rad4, beta-hairpin domain BHD3"/>
    <property type="match status" value="1"/>
</dbReference>
<comment type="subcellular location">
    <subcellularLocation>
        <location evidence="1">Nucleus</location>
    </subcellularLocation>
</comment>
<dbReference type="GO" id="GO:0006289">
    <property type="term" value="P:nucleotide-excision repair"/>
    <property type="evidence" value="ECO:0007669"/>
    <property type="project" value="InterPro"/>
</dbReference>
<dbReference type="Pfam" id="PF03835">
    <property type="entry name" value="Rad4"/>
    <property type="match status" value="1"/>
</dbReference>
<feature type="domain" description="Rad4 beta-hairpin" evidence="8">
    <location>
        <begin position="674"/>
        <end position="737"/>
    </location>
</feature>
<feature type="compositionally biased region" description="Acidic residues" evidence="6">
    <location>
        <begin position="96"/>
        <end position="110"/>
    </location>
</feature>
<feature type="region of interest" description="Disordered" evidence="6">
    <location>
        <begin position="214"/>
        <end position="253"/>
    </location>
</feature>
<dbReference type="SMART" id="SM01030">
    <property type="entry name" value="BHD_1"/>
    <property type="match status" value="1"/>
</dbReference>
<dbReference type="Gene3D" id="2.20.20.110">
    <property type="entry name" value="Rad4, beta-hairpin domain BHD1"/>
    <property type="match status" value="1"/>
</dbReference>
<dbReference type="Pfam" id="PF10403">
    <property type="entry name" value="BHD_1"/>
    <property type="match status" value="1"/>
</dbReference>
<dbReference type="GO" id="GO:0003697">
    <property type="term" value="F:single-stranded DNA binding"/>
    <property type="evidence" value="ECO:0007669"/>
    <property type="project" value="TreeGrafter"/>
</dbReference>
<dbReference type="PANTHER" id="PTHR12135">
    <property type="entry name" value="DNA REPAIR PROTEIN XP-C / RAD4"/>
    <property type="match status" value="1"/>
</dbReference>
<feature type="compositionally biased region" description="Basic and acidic residues" evidence="6">
    <location>
        <begin position="874"/>
        <end position="884"/>
    </location>
</feature>
<evidence type="ECO:0000256" key="4">
    <source>
        <dbReference type="ARBA" id="ARBA00023204"/>
    </source>
</evidence>
<dbReference type="InterPro" id="IPR042488">
    <property type="entry name" value="Rad4_BHD3_sf"/>
</dbReference>
<dbReference type="InterPro" id="IPR038765">
    <property type="entry name" value="Papain-like_cys_pep_sf"/>
</dbReference>
<feature type="compositionally biased region" description="Basic and acidic residues" evidence="6">
    <location>
        <begin position="965"/>
        <end position="984"/>
    </location>
</feature>
<name>A0A4P7N284_PYROR</name>
<evidence type="ECO:0000259" key="8">
    <source>
        <dbReference type="SMART" id="SM01031"/>
    </source>
</evidence>
<dbReference type="InterPro" id="IPR036985">
    <property type="entry name" value="Transglutaminase-like_sf"/>
</dbReference>
<proteinExistence type="inferred from homology"/>
<feature type="region of interest" description="Disordered" evidence="6">
    <location>
        <begin position="591"/>
        <end position="616"/>
    </location>
</feature>
<evidence type="ECO:0000256" key="3">
    <source>
        <dbReference type="ARBA" id="ARBA00022763"/>
    </source>
</evidence>
<dbReference type="InterPro" id="IPR018327">
    <property type="entry name" value="BHD_2"/>
</dbReference>
<evidence type="ECO:0000259" key="9">
    <source>
        <dbReference type="SMART" id="SM01032"/>
    </source>
</evidence>
<dbReference type="EMBL" id="CP034205">
    <property type="protein sequence ID" value="QBZ56537.1"/>
    <property type="molecule type" value="Genomic_DNA"/>
</dbReference>
<feature type="compositionally biased region" description="Low complexity" evidence="6">
    <location>
        <begin position="386"/>
        <end position="403"/>
    </location>
</feature>
<accession>A0A4P7N284</accession>
<dbReference type="InterPro" id="IPR018328">
    <property type="entry name" value="Rad4_beta-hairpin_dom3"/>
</dbReference>
<evidence type="ECO:0000256" key="5">
    <source>
        <dbReference type="ARBA" id="ARBA00023242"/>
    </source>
</evidence>
<keyword evidence="4" id="KW-0234">DNA repair</keyword>
<dbReference type="Pfam" id="PF10404">
    <property type="entry name" value="BHD_2"/>
    <property type="match status" value="1"/>
</dbReference>
<keyword evidence="3" id="KW-0227">DNA damage</keyword>
<evidence type="ECO:0000256" key="1">
    <source>
        <dbReference type="ARBA" id="ARBA00004123"/>
    </source>
</evidence>
<evidence type="ECO:0000259" key="7">
    <source>
        <dbReference type="SMART" id="SM01030"/>
    </source>
</evidence>
<dbReference type="GO" id="GO:0005737">
    <property type="term" value="C:cytoplasm"/>
    <property type="evidence" value="ECO:0007669"/>
    <property type="project" value="TreeGrafter"/>
</dbReference>
<evidence type="ECO:0008006" key="12">
    <source>
        <dbReference type="Google" id="ProtNLM"/>
    </source>
</evidence>
<evidence type="ECO:0000313" key="11">
    <source>
        <dbReference type="Proteomes" id="UP000294847"/>
    </source>
</evidence>
<dbReference type="SMART" id="SM01032">
    <property type="entry name" value="BHD_3"/>
    <property type="match status" value="1"/>
</dbReference>
<feature type="compositionally biased region" description="Basic residues" evidence="6">
    <location>
        <begin position="411"/>
        <end position="421"/>
    </location>
</feature>
<dbReference type="GO" id="GO:0071942">
    <property type="term" value="C:XPC complex"/>
    <property type="evidence" value="ECO:0007669"/>
    <property type="project" value="TreeGrafter"/>
</dbReference>